<accession>A0A8T1MG50</accession>
<reference evidence="1 2" key="2">
    <citation type="journal article" date="2021" name="Genomics">
        <title>High-quality reference genome for Clonorchis sinensis.</title>
        <authorList>
            <person name="Young N.D."/>
            <person name="Stroehlein A.J."/>
            <person name="Kinkar L."/>
            <person name="Wang T."/>
            <person name="Sohn W.M."/>
            <person name="Chang B.C.H."/>
            <person name="Kaur P."/>
            <person name="Weisz D."/>
            <person name="Dudchenko O."/>
            <person name="Aiden E.L."/>
            <person name="Korhonen P.K."/>
            <person name="Gasser R.B."/>
        </authorList>
    </citation>
    <scope>NUCLEOTIDE SEQUENCE [LARGE SCALE GENOMIC DNA]</scope>
    <source>
        <strain evidence="1">Cs-k2</strain>
    </source>
</reference>
<reference evidence="1 2" key="1">
    <citation type="journal article" date="2018" name="Biotechnol. Adv.">
        <title>Improved genomic resources and new bioinformatic workflow for the carcinogenic parasite Clonorchis sinensis: Biotechnological implications.</title>
        <authorList>
            <person name="Wang D."/>
            <person name="Korhonen P.K."/>
            <person name="Gasser R.B."/>
            <person name="Young N.D."/>
        </authorList>
    </citation>
    <scope>NUCLEOTIDE SEQUENCE [LARGE SCALE GENOMIC DNA]</scope>
    <source>
        <strain evidence="1">Cs-k2</strain>
    </source>
</reference>
<sequence>MSAPDNTQMLLAKPMQHERSHQSQLLGYEKRVINGVGKWRECPTAMPPEACTRAEILPGCPSLDRGSGEAEVGFKPRTFRETTMTSATESAGTGFQTSMPSHFLTSLASLHPLRGCAKRVLRGTLTYGARDQTSDQFTYHGNIPALVLPSGGMAVRHRKGATAELLIHEASVLNTDVMLKLVSVDNCRLPGWGPRDSTHQWLMTLKELSSEFTTSSGVRQDSCIEAIAFIA</sequence>
<organism evidence="1 2">
    <name type="scientific">Clonorchis sinensis</name>
    <name type="common">Chinese liver fluke</name>
    <dbReference type="NCBI Taxonomy" id="79923"/>
    <lineage>
        <taxon>Eukaryota</taxon>
        <taxon>Metazoa</taxon>
        <taxon>Spiralia</taxon>
        <taxon>Lophotrochozoa</taxon>
        <taxon>Platyhelminthes</taxon>
        <taxon>Trematoda</taxon>
        <taxon>Digenea</taxon>
        <taxon>Opisthorchiida</taxon>
        <taxon>Opisthorchiata</taxon>
        <taxon>Opisthorchiidae</taxon>
        <taxon>Clonorchis</taxon>
    </lineage>
</organism>
<dbReference type="EMBL" id="NIRI02000042">
    <property type="protein sequence ID" value="KAG5448110.1"/>
    <property type="molecule type" value="Genomic_DNA"/>
</dbReference>
<dbReference type="AlphaFoldDB" id="A0A8T1MG50"/>
<keyword evidence="2" id="KW-1185">Reference proteome</keyword>
<dbReference type="Proteomes" id="UP000286415">
    <property type="component" value="Unassembled WGS sequence"/>
</dbReference>
<comment type="caution">
    <text evidence="1">The sequence shown here is derived from an EMBL/GenBank/DDBJ whole genome shotgun (WGS) entry which is preliminary data.</text>
</comment>
<name>A0A8T1MG50_CLOSI</name>
<protein>
    <submittedName>
        <fullName evidence="1">Uncharacterized protein</fullName>
    </submittedName>
</protein>
<evidence type="ECO:0000313" key="1">
    <source>
        <dbReference type="EMBL" id="KAG5448110.1"/>
    </source>
</evidence>
<gene>
    <name evidence="1" type="ORF">CSKR_106390</name>
</gene>
<proteinExistence type="predicted"/>
<dbReference type="OrthoDB" id="8197512at2759"/>
<evidence type="ECO:0000313" key="2">
    <source>
        <dbReference type="Proteomes" id="UP000286415"/>
    </source>
</evidence>